<evidence type="ECO:0000256" key="2">
    <source>
        <dbReference type="PROSITE-ProRule" id="PRU00335"/>
    </source>
</evidence>
<dbReference type="GO" id="GO:0003677">
    <property type="term" value="F:DNA binding"/>
    <property type="evidence" value="ECO:0007669"/>
    <property type="project" value="UniProtKB-UniRule"/>
</dbReference>
<evidence type="ECO:0000313" key="5">
    <source>
        <dbReference type="Proteomes" id="UP000051006"/>
    </source>
</evidence>
<dbReference type="SUPFAM" id="SSF46689">
    <property type="entry name" value="Homeodomain-like"/>
    <property type="match status" value="1"/>
</dbReference>
<organism evidence="4 5">
    <name type="scientific">Companilactobacillus kimchiensis</name>
    <dbReference type="NCBI Taxonomy" id="993692"/>
    <lineage>
        <taxon>Bacteria</taxon>
        <taxon>Bacillati</taxon>
        <taxon>Bacillota</taxon>
        <taxon>Bacilli</taxon>
        <taxon>Lactobacillales</taxon>
        <taxon>Lactobacillaceae</taxon>
        <taxon>Companilactobacillus</taxon>
    </lineage>
</organism>
<reference evidence="4 5" key="1">
    <citation type="journal article" date="2015" name="Genome Announc.">
        <title>Expanding the biotechnology potential of lactobacilli through comparative genomics of 213 strains and associated genera.</title>
        <authorList>
            <person name="Sun Z."/>
            <person name="Harris H.M."/>
            <person name="McCann A."/>
            <person name="Guo C."/>
            <person name="Argimon S."/>
            <person name="Zhang W."/>
            <person name="Yang X."/>
            <person name="Jeffery I.B."/>
            <person name="Cooney J.C."/>
            <person name="Kagawa T.F."/>
            <person name="Liu W."/>
            <person name="Song Y."/>
            <person name="Salvetti E."/>
            <person name="Wrobel A."/>
            <person name="Rasinkangas P."/>
            <person name="Parkhill J."/>
            <person name="Rea M.C."/>
            <person name="O'Sullivan O."/>
            <person name="Ritari J."/>
            <person name="Douillard F.P."/>
            <person name="Paul Ross R."/>
            <person name="Yang R."/>
            <person name="Briner A.E."/>
            <person name="Felis G.E."/>
            <person name="de Vos W.M."/>
            <person name="Barrangou R."/>
            <person name="Klaenhammer T.R."/>
            <person name="Caufield P.W."/>
            <person name="Cui Y."/>
            <person name="Zhang H."/>
            <person name="O'Toole P.W."/>
        </authorList>
    </citation>
    <scope>NUCLEOTIDE SEQUENCE [LARGE SCALE GENOMIC DNA]</scope>
    <source>
        <strain evidence="4 5">DSM 24716</strain>
    </source>
</reference>
<evidence type="ECO:0000256" key="1">
    <source>
        <dbReference type="ARBA" id="ARBA00023125"/>
    </source>
</evidence>
<dbReference type="EMBL" id="JQCF01000001">
    <property type="protein sequence ID" value="KRO00702.1"/>
    <property type="molecule type" value="Genomic_DNA"/>
</dbReference>
<dbReference type="InterPro" id="IPR009057">
    <property type="entry name" value="Homeodomain-like_sf"/>
</dbReference>
<dbReference type="AlphaFoldDB" id="A0A0R2LFV2"/>
<gene>
    <name evidence="4" type="ORF">IV57_GL000018</name>
</gene>
<evidence type="ECO:0000259" key="3">
    <source>
        <dbReference type="PROSITE" id="PS50977"/>
    </source>
</evidence>
<dbReference type="OrthoDB" id="9810250at2"/>
<dbReference type="InterPro" id="IPR001647">
    <property type="entry name" value="HTH_TetR"/>
</dbReference>
<dbReference type="PATRIC" id="fig|993692.3.peg.18"/>
<accession>A0A0R2LFV2</accession>
<proteinExistence type="predicted"/>
<comment type="caution">
    <text evidence="4">The sequence shown here is derived from an EMBL/GenBank/DDBJ whole genome shotgun (WGS) entry which is preliminary data.</text>
</comment>
<dbReference type="Gene3D" id="1.10.357.10">
    <property type="entry name" value="Tetracycline Repressor, domain 2"/>
    <property type="match status" value="1"/>
</dbReference>
<dbReference type="STRING" id="993692.IV57_GL000018"/>
<keyword evidence="1 2" id="KW-0238">DNA-binding</keyword>
<name>A0A0R2LFV2_9LACO</name>
<feature type="domain" description="HTH tetR-type" evidence="3">
    <location>
        <begin position="1"/>
        <end position="47"/>
    </location>
</feature>
<sequence length="144" mass="16658">MEDTSFERITISAIIKKSGVSRSAFYRNYLDKESILDDELNRLAFVVEAATGDNIQDNWFLIFSAVEKNMDTMQLLIKAHQEPRLLIILNQYSNSKDEVVLDTIWNGILYNVIVEWSKDSNREAIETIVPKVTQYTKNLELSNH</sequence>
<dbReference type="PROSITE" id="PS50977">
    <property type="entry name" value="HTH_TETR_2"/>
    <property type="match status" value="1"/>
</dbReference>
<protein>
    <recommendedName>
        <fullName evidence="3">HTH tetR-type domain-containing protein</fullName>
    </recommendedName>
</protein>
<dbReference type="RefSeq" id="WP_057879448.1">
    <property type="nucleotide sequence ID" value="NZ_JQCF01000001.1"/>
</dbReference>
<dbReference type="Proteomes" id="UP000051006">
    <property type="component" value="Unassembled WGS sequence"/>
</dbReference>
<feature type="DNA-binding region" description="H-T-H motif" evidence="2">
    <location>
        <begin position="10"/>
        <end position="29"/>
    </location>
</feature>
<keyword evidence="5" id="KW-1185">Reference proteome</keyword>
<evidence type="ECO:0000313" key="4">
    <source>
        <dbReference type="EMBL" id="KRO00702.1"/>
    </source>
</evidence>